<protein>
    <submittedName>
        <fullName evidence="1">Uncharacterized protein</fullName>
    </submittedName>
</protein>
<accession>A0AAN2PKU6</accession>
<name>A0AAN2PKU6_9BACI</name>
<dbReference type="AlphaFoldDB" id="A0AAN2PKU6"/>
<proteinExistence type="predicted"/>
<organism evidence="1 2">
    <name type="scientific">Peribacillus simplex</name>
    <dbReference type="NCBI Taxonomy" id="1478"/>
    <lineage>
        <taxon>Bacteria</taxon>
        <taxon>Bacillati</taxon>
        <taxon>Bacillota</taxon>
        <taxon>Bacilli</taxon>
        <taxon>Bacillales</taxon>
        <taxon>Bacillaceae</taxon>
        <taxon>Peribacillus</taxon>
    </lineage>
</organism>
<gene>
    <name evidence="1" type="ORF">BN1180_04667</name>
</gene>
<sequence>MVNFEDGDELLLKGELKETWPTFYEFLKAYFNC</sequence>
<keyword evidence="2" id="KW-1185">Reference proteome</keyword>
<dbReference type="EMBL" id="CCXW01000001">
    <property type="protein sequence ID" value="CEG34464.1"/>
    <property type="molecule type" value="Genomic_DNA"/>
</dbReference>
<dbReference type="Proteomes" id="UP000182110">
    <property type="component" value="Unassembled WGS sequence"/>
</dbReference>
<evidence type="ECO:0000313" key="2">
    <source>
        <dbReference type="Proteomes" id="UP000182110"/>
    </source>
</evidence>
<comment type="caution">
    <text evidence="1">The sequence shown here is derived from an EMBL/GenBank/DDBJ whole genome shotgun (WGS) entry which is preliminary data.</text>
</comment>
<reference evidence="1 2" key="1">
    <citation type="journal article" date="2014" name="Genome Announc.">
        <title>Genome Sequence of Bacillus simplex Strain P558, Isolated from a Human Fecal Sample.</title>
        <authorList>
            <person name="Croce O."/>
            <person name="Hugon P."/>
            <person name="Lagier J.C."/>
            <person name="Bibi F."/>
            <person name="Robert C."/>
            <person name="Azhar E.I."/>
            <person name="Raoult D."/>
            <person name="Fournier P.E."/>
        </authorList>
    </citation>
    <scope>NUCLEOTIDE SEQUENCE [LARGE SCALE GENOMIC DNA]</scope>
    <source>
        <strain evidence="1 2">P558</strain>
    </source>
</reference>
<evidence type="ECO:0000313" key="1">
    <source>
        <dbReference type="EMBL" id="CEG34464.1"/>
    </source>
</evidence>